<dbReference type="EMBL" id="BEXA01000001">
    <property type="protein sequence ID" value="GAY72218.1"/>
    <property type="molecule type" value="Genomic_DNA"/>
</dbReference>
<evidence type="ECO:0000256" key="1">
    <source>
        <dbReference type="ARBA" id="ARBA00023125"/>
    </source>
</evidence>
<gene>
    <name evidence="3" type="ORF">NBRC111893_364</name>
</gene>
<reference evidence="3 4" key="1">
    <citation type="submission" date="2017-11" db="EMBL/GenBank/DDBJ databases">
        <title>Draft Genome Sequence of Lactobacillus curieae NBRC 111893 isolated from Koso, a Japanese sugar-Vegetable Fermented Beverage.</title>
        <authorList>
            <person name="Chiou T.Y."/>
            <person name="Oshima K."/>
            <person name="Suda W."/>
            <person name="Hattori M."/>
            <person name="Takahashi T."/>
        </authorList>
    </citation>
    <scope>NUCLEOTIDE SEQUENCE [LARGE SCALE GENOMIC DNA]</scope>
    <source>
        <strain evidence="3 4">NBRC111893</strain>
    </source>
</reference>
<comment type="caution">
    <text evidence="3">The sequence shown here is derived from an EMBL/GenBank/DDBJ whole genome shotgun (WGS) entry which is preliminary data.</text>
</comment>
<dbReference type="PANTHER" id="PTHR46558">
    <property type="entry name" value="TRACRIPTIONAL REGULATORY PROTEIN-RELATED-RELATED"/>
    <property type="match status" value="1"/>
</dbReference>
<dbReference type="PANTHER" id="PTHR46558:SF15">
    <property type="entry name" value="HELIX-TURN-HELIX DOMAIN PROTEIN"/>
    <property type="match status" value="1"/>
</dbReference>
<keyword evidence="1" id="KW-0238">DNA-binding</keyword>
<dbReference type="RefSeq" id="WP_225417473.1">
    <property type="nucleotide sequence ID" value="NZ_BEXA01000001.1"/>
</dbReference>
<protein>
    <submittedName>
        <fullName evidence="3">Transcriptional regulator, XRE family</fullName>
    </submittedName>
</protein>
<proteinExistence type="predicted"/>
<dbReference type="PROSITE" id="PS50943">
    <property type="entry name" value="HTH_CROC1"/>
    <property type="match status" value="1"/>
</dbReference>
<dbReference type="SUPFAM" id="SSF47413">
    <property type="entry name" value="lambda repressor-like DNA-binding domains"/>
    <property type="match status" value="1"/>
</dbReference>
<dbReference type="Pfam" id="PF01381">
    <property type="entry name" value="HTH_3"/>
    <property type="match status" value="1"/>
</dbReference>
<keyword evidence="4" id="KW-1185">Reference proteome</keyword>
<evidence type="ECO:0000313" key="4">
    <source>
        <dbReference type="Proteomes" id="UP000286974"/>
    </source>
</evidence>
<dbReference type="Gene3D" id="1.10.260.40">
    <property type="entry name" value="lambda repressor-like DNA-binding domains"/>
    <property type="match status" value="1"/>
</dbReference>
<dbReference type="InterPro" id="IPR001387">
    <property type="entry name" value="Cro/C1-type_HTH"/>
</dbReference>
<dbReference type="SMART" id="SM00530">
    <property type="entry name" value="HTH_XRE"/>
    <property type="match status" value="1"/>
</dbReference>
<sequence length="93" mass="10531">MKLGQRLQEDRNQKSWTQERLAETLNISTQELSKWEASNGYPNIDQLIQISNLFELSLDTLIKDDSDLKSKIAIGKHQSKTTNAWGLCDPLAG</sequence>
<dbReference type="CDD" id="cd00093">
    <property type="entry name" value="HTH_XRE"/>
    <property type="match status" value="1"/>
</dbReference>
<dbReference type="AlphaFoldDB" id="A0A401FIU3"/>
<dbReference type="GO" id="GO:0003677">
    <property type="term" value="F:DNA binding"/>
    <property type="evidence" value="ECO:0007669"/>
    <property type="project" value="UniProtKB-KW"/>
</dbReference>
<feature type="domain" description="HTH cro/C1-type" evidence="2">
    <location>
        <begin position="7"/>
        <end position="61"/>
    </location>
</feature>
<organism evidence="3 4">
    <name type="scientific">Lentilactobacillus kosonis</name>
    <dbReference type="NCBI Taxonomy" id="2810561"/>
    <lineage>
        <taxon>Bacteria</taxon>
        <taxon>Bacillati</taxon>
        <taxon>Bacillota</taxon>
        <taxon>Bacilli</taxon>
        <taxon>Lactobacillales</taxon>
        <taxon>Lactobacillaceae</taxon>
        <taxon>Lentilactobacillus</taxon>
    </lineage>
</organism>
<evidence type="ECO:0000313" key="3">
    <source>
        <dbReference type="EMBL" id="GAY72218.1"/>
    </source>
</evidence>
<dbReference type="Proteomes" id="UP000286974">
    <property type="component" value="Unassembled WGS sequence"/>
</dbReference>
<evidence type="ECO:0000259" key="2">
    <source>
        <dbReference type="PROSITE" id="PS50943"/>
    </source>
</evidence>
<accession>A0A401FIU3</accession>
<dbReference type="InterPro" id="IPR010982">
    <property type="entry name" value="Lambda_DNA-bd_dom_sf"/>
</dbReference>
<name>A0A401FIU3_9LACO</name>